<dbReference type="InterPro" id="IPR012349">
    <property type="entry name" value="Split_barrel_FMN-bd"/>
</dbReference>
<evidence type="ECO:0000256" key="1">
    <source>
        <dbReference type="ARBA" id="ARBA00038054"/>
    </source>
</evidence>
<dbReference type="InterPro" id="IPR002563">
    <property type="entry name" value="Flavin_Rdtase-like_dom"/>
</dbReference>
<name>A0AAX2JEA2_9FUSO</name>
<dbReference type="GO" id="GO:0016646">
    <property type="term" value="F:oxidoreductase activity, acting on the CH-NH group of donors, NAD or NADP as acceptor"/>
    <property type="evidence" value="ECO:0007669"/>
    <property type="project" value="UniProtKB-ARBA"/>
</dbReference>
<gene>
    <name evidence="3" type="primary">flr_2</name>
    <name evidence="3" type="ORF">NCTC12112_02802</name>
</gene>
<sequence length="177" mass="20298">MAFHEIKPIELNENTFKLFAKDWFLMTAEKEGKVNTMTVGWGGFGVLWKKNVVFVAVRPERYTYEFLEASDTFSLTVFDNSYRKQLGYCGVISGRDEDKIAKCGFTVVHDEETPYFEEARMSFTCRKLCTTPLRQEDFRGNDTFTGKWYGGKNSASGEGGGYHLIYIAEIEKILVKD</sequence>
<dbReference type="GO" id="GO:0010181">
    <property type="term" value="F:FMN binding"/>
    <property type="evidence" value="ECO:0007669"/>
    <property type="project" value="InterPro"/>
</dbReference>
<dbReference type="PANTHER" id="PTHR43567">
    <property type="entry name" value="FLAVOREDOXIN-RELATED-RELATED"/>
    <property type="match status" value="1"/>
</dbReference>
<evidence type="ECO:0000313" key="3">
    <source>
        <dbReference type="EMBL" id="SQJ13101.1"/>
    </source>
</evidence>
<proteinExistence type="inferred from homology"/>
<feature type="domain" description="Flavin reductase like" evidence="2">
    <location>
        <begin position="19"/>
        <end position="173"/>
    </location>
</feature>
<dbReference type="PANTHER" id="PTHR43567:SF5">
    <property type="entry name" value="HYPOTHETICAL CYTOSOLIC PROTEIN"/>
    <property type="match status" value="1"/>
</dbReference>
<comment type="similarity">
    <text evidence="1">Belongs to the flavoredoxin family.</text>
</comment>
<protein>
    <submittedName>
        <fullName evidence="3">Flavoredoxin</fullName>
    </submittedName>
</protein>
<reference evidence="3 4" key="1">
    <citation type="submission" date="2018-06" db="EMBL/GenBank/DDBJ databases">
        <authorList>
            <consortium name="Pathogen Informatics"/>
            <person name="Doyle S."/>
        </authorList>
    </citation>
    <scope>NUCLEOTIDE SEQUENCE [LARGE SCALE GENOMIC DNA]</scope>
    <source>
        <strain evidence="3 4">NCTC12112</strain>
    </source>
</reference>
<dbReference type="InterPro" id="IPR052174">
    <property type="entry name" value="Flavoredoxin"/>
</dbReference>
<organism evidence="3 4">
    <name type="scientific">Fusobacterium ulcerans</name>
    <dbReference type="NCBI Taxonomy" id="861"/>
    <lineage>
        <taxon>Bacteria</taxon>
        <taxon>Fusobacteriati</taxon>
        <taxon>Fusobacteriota</taxon>
        <taxon>Fusobacteriia</taxon>
        <taxon>Fusobacteriales</taxon>
        <taxon>Fusobacteriaceae</taxon>
        <taxon>Fusobacterium</taxon>
    </lineage>
</organism>
<dbReference type="Gene3D" id="2.30.110.10">
    <property type="entry name" value="Electron Transport, Fmn-binding Protein, Chain A"/>
    <property type="match status" value="1"/>
</dbReference>
<dbReference type="AlphaFoldDB" id="A0AAX2JEA2"/>
<accession>A0AAX2JEA2</accession>
<evidence type="ECO:0000313" key="4">
    <source>
        <dbReference type="Proteomes" id="UP000249008"/>
    </source>
</evidence>
<dbReference type="EMBL" id="LS483487">
    <property type="protein sequence ID" value="SQJ13101.1"/>
    <property type="molecule type" value="Genomic_DNA"/>
</dbReference>
<dbReference type="Proteomes" id="UP000249008">
    <property type="component" value="Chromosome 1"/>
</dbReference>
<dbReference type="SUPFAM" id="SSF50475">
    <property type="entry name" value="FMN-binding split barrel"/>
    <property type="match status" value="1"/>
</dbReference>
<evidence type="ECO:0000259" key="2">
    <source>
        <dbReference type="Pfam" id="PF01613"/>
    </source>
</evidence>
<dbReference type="GeneID" id="78454073"/>
<dbReference type="Pfam" id="PF01613">
    <property type="entry name" value="Flavin_Reduct"/>
    <property type="match status" value="1"/>
</dbReference>
<dbReference type="RefSeq" id="WP_005980422.1">
    <property type="nucleotide sequence ID" value="NZ_CABKNW010000005.1"/>
</dbReference>